<dbReference type="EMBL" id="FNOM01000002">
    <property type="protein sequence ID" value="SDW43861.1"/>
    <property type="molecule type" value="Genomic_DNA"/>
</dbReference>
<dbReference type="STRING" id="564137.SAMN04488238_10273"/>
<keyword evidence="2" id="KW-1185">Reference proteome</keyword>
<organism evidence="1 2">
    <name type="scientific">Roseicitreum antarcticum</name>
    <dbReference type="NCBI Taxonomy" id="564137"/>
    <lineage>
        <taxon>Bacteria</taxon>
        <taxon>Pseudomonadati</taxon>
        <taxon>Pseudomonadota</taxon>
        <taxon>Alphaproteobacteria</taxon>
        <taxon>Rhodobacterales</taxon>
        <taxon>Paracoccaceae</taxon>
        <taxon>Roseicitreum</taxon>
    </lineage>
</organism>
<accession>A0A1H2TIW6</accession>
<sequence>MFWPGVSGTHFLLDLENTLVVVFLSHAPAYRTQPRIDVHNAVYAGLNTVGGSSWKRRKGGSDEQAGIHL</sequence>
<dbReference type="AlphaFoldDB" id="A0A1H2TIW6"/>
<name>A0A1H2TIW6_9RHOB</name>
<dbReference type="Proteomes" id="UP000198539">
    <property type="component" value="Unassembled WGS sequence"/>
</dbReference>
<evidence type="ECO:0000313" key="1">
    <source>
        <dbReference type="EMBL" id="SDW43861.1"/>
    </source>
</evidence>
<protein>
    <submittedName>
        <fullName evidence="1">Uncharacterized protein</fullName>
    </submittedName>
</protein>
<proteinExistence type="predicted"/>
<gene>
    <name evidence="1" type="ORF">SAMN04488238_10273</name>
</gene>
<reference evidence="1 2" key="1">
    <citation type="submission" date="2016-10" db="EMBL/GenBank/DDBJ databases">
        <authorList>
            <person name="de Groot N.N."/>
        </authorList>
    </citation>
    <scope>NUCLEOTIDE SEQUENCE [LARGE SCALE GENOMIC DNA]</scope>
    <source>
        <strain evidence="1 2">CGMCC 1.8894</strain>
    </source>
</reference>
<evidence type="ECO:0000313" key="2">
    <source>
        <dbReference type="Proteomes" id="UP000198539"/>
    </source>
</evidence>